<name>A0A2M7TS54_9BACT</name>
<reference evidence="8" key="1">
    <citation type="submission" date="2017-09" db="EMBL/GenBank/DDBJ databases">
        <title>Depth-based differentiation of microbial function through sediment-hosted aquifers and enrichment of novel symbionts in the deep terrestrial subsurface.</title>
        <authorList>
            <person name="Probst A.J."/>
            <person name="Ladd B."/>
            <person name="Jarett J.K."/>
            <person name="Geller-Mcgrath D.E."/>
            <person name="Sieber C.M.K."/>
            <person name="Emerson J.B."/>
            <person name="Anantharaman K."/>
            <person name="Thomas B.C."/>
            <person name="Malmstrom R."/>
            <person name="Stieglmeier M."/>
            <person name="Klingl A."/>
            <person name="Woyke T."/>
            <person name="Ryan C.M."/>
            <person name="Banfield J.F."/>
        </authorList>
    </citation>
    <scope>NUCLEOTIDE SEQUENCE [LARGE SCALE GENOMIC DNA]</scope>
</reference>
<keyword evidence="5" id="KW-0812">Transmembrane</keyword>
<feature type="transmembrane region" description="Helical" evidence="5">
    <location>
        <begin position="40"/>
        <end position="60"/>
    </location>
</feature>
<feature type="region of interest" description="Disordered" evidence="4">
    <location>
        <begin position="1"/>
        <end position="36"/>
    </location>
</feature>
<evidence type="ECO:0000313" key="7">
    <source>
        <dbReference type="EMBL" id="PIZ58439.1"/>
    </source>
</evidence>
<gene>
    <name evidence="7" type="ORF">COY20_03570</name>
</gene>
<keyword evidence="1" id="KW-0134">Cell wall</keyword>
<dbReference type="Proteomes" id="UP000229336">
    <property type="component" value="Unassembled WGS sequence"/>
</dbReference>
<dbReference type="AlphaFoldDB" id="A0A2M7TS54"/>
<evidence type="ECO:0000256" key="4">
    <source>
        <dbReference type="SAM" id="MobiDB-lite"/>
    </source>
</evidence>
<keyword evidence="5" id="KW-1133">Transmembrane helix</keyword>
<sequence length="63" mass="6182">NGSYTITGGGSEPTSTPVPPQATVTPNDGSGAELPQTGSVGTTIGLLIFGIVGLIAGTILKWL</sequence>
<feature type="domain" description="Gram-positive cocci surface proteins LPxTG" evidence="6">
    <location>
        <begin position="27"/>
        <end position="60"/>
    </location>
</feature>
<evidence type="ECO:0000256" key="1">
    <source>
        <dbReference type="ARBA" id="ARBA00022512"/>
    </source>
</evidence>
<dbReference type="EMBL" id="PFNX01000067">
    <property type="protein sequence ID" value="PIZ58439.1"/>
    <property type="molecule type" value="Genomic_DNA"/>
</dbReference>
<keyword evidence="5" id="KW-0472">Membrane</keyword>
<evidence type="ECO:0000256" key="3">
    <source>
        <dbReference type="ARBA" id="ARBA00023088"/>
    </source>
</evidence>
<dbReference type="Pfam" id="PF00746">
    <property type="entry name" value="Gram_pos_anchor"/>
    <property type="match status" value="1"/>
</dbReference>
<evidence type="ECO:0000256" key="5">
    <source>
        <dbReference type="SAM" id="Phobius"/>
    </source>
</evidence>
<evidence type="ECO:0000256" key="2">
    <source>
        <dbReference type="ARBA" id="ARBA00022525"/>
    </source>
</evidence>
<accession>A0A2M7TS54</accession>
<dbReference type="NCBIfam" id="TIGR01167">
    <property type="entry name" value="LPXTG_anchor"/>
    <property type="match status" value="1"/>
</dbReference>
<keyword evidence="2" id="KW-0964">Secreted</keyword>
<feature type="non-terminal residue" evidence="7">
    <location>
        <position position="1"/>
    </location>
</feature>
<keyword evidence="3" id="KW-0572">Peptidoglycan-anchor</keyword>
<organism evidence="7 8">
    <name type="scientific">Candidatus Shapirobacteria bacterium CG_4_10_14_0_2_um_filter_40_12</name>
    <dbReference type="NCBI Taxonomy" id="1974871"/>
    <lineage>
        <taxon>Bacteria</taxon>
        <taxon>Candidatus Shapironibacteriota</taxon>
    </lineage>
</organism>
<proteinExistence type="predicted"/>
<comment type="caution">
    <text evidence="7">The sequence shown here is derived from an EMBL/GenBank/DDBJ whole genome shotgun (WGS) entry which is preliminary data.</text>
</comment>
<dbReference type="InterPro" id="IPR019931">
    <property type="entry name" value="LPXTG_anchor"/>
</dbReference>
<protein>
    <recommendedName>
        <fullName evidence="6">Gram-positive cocci surface proteins LPxTG domain-containing protein</fullName>
    </recommendedName>
</protein>
<evidence type="ECO:0000313" key="8">
    <source>
        <dbReference type="Proteomes" id="UP000229336"/>
    </source>
</evidence>
<evidence type="ECO:0000259" key="6">
    <source>
        <dbReference type="Pfam" id="PF00746"/>
    </source>
</evidence>